<evidence type="ECO:0000256" key="12">
    <source>
        <dbReference type="PROSITE-ProRule" id="PRU00043"/>
    </source>
</evidence>
<dbReference type="Pfam" id="PF00028">
    <property type="entry name" value="Cadherin"/>
    <property type="match status" value="3"/>
</dbReference>
<evidence type="ECO:0000313" key="16">
    <source>
        <dbReference type="EMBL" id="GFR96077.1"/>
    </source>
</evidence>
<dbReference type="Proteomes" id="UP000762676">
    <property type="component" value="Unassembled WGS sequence"/>
</dbReference>
<accession>A0AAV4HF93</accession>
<keyword evidence="4 14" id="KW-0732">Signal</keyword>
<feature type="domain" description="Cadherin" evidence="15">
    <location>
        <begin position="244"/>
        <end position="346"/>
    </location>
</feature>
<keyword evidence="9" id="KW-0472">Membrane</keyword>
<dbReference type="SUPFAM" id="SSF49313">
    <property type="entry name" value="Cadherin-like"/>
    <property type="match status" value="6"/>
</dbReference>
<evidence type="ECO:0000256" key="14">
    <source>
        <dbReference type="SAM" id="SignalP"/>
    </source>
</evidence>
<dbReference type="GO" id="GO:0044331">
    <property type="term" value="P:cell-cell adhesion mediated by cadherin"/>
    <property type="evidence" value="ECO:0007669"/>
    <property type="project" value="TreeGrafter"/>
</dbReference>
<dbReference type="FunFam" id="2.60.40.60:FF:000039">
    <property type="entry name" value="FAT atypical cadherin 3"/>
    <property type="match status" value="1"/>
</dbReference>
<dbReference type="GO" id="GO:0045296">
    <property type="term" value="F:cadherin binding"/>
    <property type="evidence" value="ECO:0007669"/>
    <property type="project" value="TreeGrafter"/>
</dbReference>
<evidence type="ECO:0000256" key="13">
    <source>
        <dbReference type="SAM" id="MobiDB-lite"/>
    </source>
</evidence>
<dbReference type="PANTHER" id="PTHR24027:SF422">
    <property type="entry name" value="CADHERIN DOMAIN-CONTAINING PROTEIN"/>
    <property type="match status" value="1"/>
</dbReference>
<dbReference type="PROSITE" id="PS50268">
    <property type="entry name" value="CADHERIN_2"/>
    <property type="match status" value="6"/>
</dbReference>
<feature type="domain" description="Cadherin" evidence="15">
    <location>
        <begin position="139"/>
        <end position="247"/>
    </location>
</feature>
<dbReference type="PANTHER" id="PTHR24027">
    <property type="entry name" value="CADHERIN-23"/>
    <property type="match status" value="1"/>
</dbReference>
<dbReference type="CDD" id="cd11304">
    <property type="entry name" value="Cadherin_repeat"/>
    <property type="match status" value="6"/>
</dbReference>
<feature type="non-terminal residue" evidence="16">
    <location>
        <position position="699"/>
    </location>
</feature>
<evidence type="ECO:0000256" key="4">
    <source>
        <dbReference type="ARBA" id="ARBA00022729"/>
    </source>
</evidence>
<keyword evidence="6 12" id="KW-0106">Calcium</keyword>
<dbReference type="GO" id="GO:0007043">
    <property type="term" value="P:cell-cell junction assembly"/>
    <property type="evidence" value="ECO:0007669"/>
    <property type="project" value="TreeGrafter"/>
</dbReference>
<dbReference type="GO" id="GO:0016477">
    <property type="term" value="P:cell migration"/>
    <property type="evidence" value="ECO:0007669"/>
    <property type="project" value="TreeGrafter"/>
</dbReference>
<dbReference type="InterPro" id="IPR039808">
    <property type="entry name" value="Cadherin"/>
</dbReference>
<dbReference type="GO" id="GO:0016339">
    <property type="term" value="P:calcium-dependent cell-cell adhesion via plasma membrane cell adhesion molecules"/>
    <property type="evidence" value="ECO:0007669"/>
    <property type="project" value="TreeGrafter"/>
</dbReference>
<keyword evidence="11" id="KW-0325">Glycoprotein</keyword>
<dbReference type="GO" id="GO:0016342">
    <property type="term" value="C:catenin complex"/>
    <property type="evidence" value="ECO:0007669"/>
    <property type="project" value="TreeGrafter"/>
</dbReference>
<feature type="domain" description="Cadherin" evidence="15">
    <location>
        <begin position="577"/>
        <end position="681"/>
    </location>
</feature>
<dbReference type="AlphaFoldDB" id="A0AAV4HF93"/>
<evidence type="ECO:0000256" key="6">
    <source>
        <dbReference type="ARBA" id="ARBA00022837"/>
    </source>
</evidence>
<evidence type="ECO:0000256" key="11">
    <source>
        <dbReference type="ARBA" id="ARBA00023180"/>
    </source>
</evidence>
<dbReference type="GO" id="GO:0005509">
    <property type="term" value="F:calcium ion binding"/>
    <property type="evidence" value="ECO:0007669"/>
    <property type="project" value="UniProtKB-UniRule"/>
</dbReference>
<dbReference type="InterPro" id="IPR020894">
    <property type="entry name" value="Cadherin_CS"/>
</dbReference>
<dbReference type="Gene3D" id="2.60.40.60">
    <property type="entry name" value="Cadherins"/>
    <property type="match status" value="6"/>
</dbReference>
<keyword evidence="16" id="KW-0675">Receptor</keyword>
<dbReference type="InterPro" id="IPR015919">
    <property type="entry name" value="Cadherin-like_sf"/>
</dbReference>
<keyword evidence="2" id="KW-0245">EGF-like domain</keyword>
<evidence type="ECO:0000256" key="8">
    <source>
        <dbReference type="ARBA" id="ARBA00022989"/>
    </source>
</evidence>
<dbReference type="GO" id="GO:0000902">
    <property type="term" value="P:cell morphogenesis"/>
    <property type="evidence" value="ECO:0007669"/>
    <property type="project" value="TreeGrafter"/>
</dbReference>
<dbReference type="InterPro" id="IPR002126">
    <property type="entry name" value="Cadherin-like_dom"/>
</dbReference>
<keyword evidence="10" id="KW-1015">Disulfide bond</keyword>
<evidence type="ECO:0000256" key="3">
    <source>
        <dbReference type="ARBA" id="ARBA00022692"/>
    </source>
</evidence>
<evidence type="ECO:0000256" key="7">
    <source>
        <dbReference type="ARBA" id="ARBA00022889"/>
    </source>
</evidence>
<feature type="region of interest" description="Disordered" evidence="13">
    <location>
        <begin position="564"/>
        <end position="607"/>
    </location>
</feature>
<feature type="domain" description="Cadherin" evidence="15">
    <location>
        <begin position="476"/>
        <end position="575"/>
    </location>
</feature>
<comment type="subcellular location">
    <subcellularLocation>
        <location evidence="1">Membrane</location>
        <topology evidence="1">Single-pass membrane protein</topology>
    </subcellularLocation>
</comment>
<keyword evidence="7" id="KW-0130">Cell adhesion</keyword>
<proteinExistence type="predicted"/>
<feature type="compositionally biased region" description="Polar residues" evidence="13">
    <location>
        <begin position="564"/>
        <end position="602"/>
    </location>
</feature>
<keyword evidence="5" id="KW-0677">Repeat</keyword>
<protein>
    <submittedName>
        <fullName evidence="16">Cadherin EGF LAG seven-pass G-type receptor 3</fullName>
    </submittedName>
</protein>
<feature type="signal peptide" evidence="14">
    <location>
        <begin position="1"/>
        <end position="37"/>
    </location>
</feature>
<organism evidence="16 17">
    <name type="scientific">Elysia marginata</name>
    <dbReference type="NCBI Taxonomy" id="1093978"/>
    <lineage>
        <taxon>Eukaryota</taxon>
        <taxon>Metazoa</taxon>
        <taxon>Spiralia</taxon>
        <taxon>Lophotrochozoa</taxon>
        <taxon>Mollusca</taxon>
        <taxon>Gastropoda</taxon>
        <taxon>Heterobranchia</taxon>
        <taxon>Euthyneura</taxon>
        <taxon>Panpulmonata</taxon>
        <taxon>Sacoglossa</taxon>
        <taxon>Placobranchoidea</taxon>
        <taxon>Plakobranchidae</taxon>
        <taxon>Elysia</taxon>
    </lineage>
</organism>
<keyword evidence="17" id="KW-1185">Reference proteome</keyword>
<evidence type="ECO:0000256" key="5">
    <source>
        <dbReference type="ARBA" id="ARBA00022737"/>
    </source>
</evidence>
<evidence type="ECO:0000256" key="9">
    <source>
        <dbReference type="ARBA" id="ARBA00023136"/>
    </source>
</evidence>
<evidence type="ECO:0000256" key="10">
    <source>
        <dbReference type="ARBA" id="ARBA00023157"/>
    </source>
</evidence>
<keyword evidence="8" id="KW-1133">Transmembrane helix</keyword>
<dbReference type="PROSITE" id="PS51257">
    <property type="entry name" value="PROKAR_LIPOPROTEIN"/>
    <property type="match status" value="1"/>
</dbReference>
<name>A0AAV4HF93_9GAST</name>
<evidence type="ECO:0000256" key="1">
    <source>
        <dbReference type="ARBA" id="ARBA00004167"/>
    </source>
</evidence>
<dbReference type="GO" id="GO:0034332">
    <property type="term" value="P:adherens junction organization"/>
    <property type="evidence" value="ECO:0007669"/>
    <property type="project" value="TreeGrafter"/>
</dbReference>
<dbReference type="SMART" id="SM00112">
    <property type="entry name" value="CA"/>
    <property type="match status" value="6"/>
</dbReference>
<dbReference type="GO" id="GO:0007156">
    <property type="term" value="P:homophilic cell adhesion via plasma membrane adhesion molecules"/>
    <property type="evidence" value="ECO:0007669"/>
    <property type="project" value="InterPro"/>
</dbReference>
<feature type="chain" id="PRO_5043382973" evidence="14">
    <location>
        <begin position="38"/>
        <end position="699"/>
    </location>
</feature>
<evidence type="ECO:0000256" key="2">
    <source>
        <dbReference type="ARBA" id="ARBA00022536"/>
    </source>
</evidence>
<reference evidence="16 17" key="1">
    <citation type="journal article" date="2021" name="Elife">
        <title>Chloroplast acquisition without the gene transfer in kleptoplastic sea slugs, Plakobranchus ocellatus.</title>
        <authorList>
            <person name="Maeda T."/>
            <person name="Takahashi S."/>
            <person name="Yoshida T."/>
            <person name="Shimamura S."/>
            <person name="Takaki Y."/>
            <person name="Nagai Y."/>
            <person name="Toyoda A."/>
            <person name="Suzuki Y."/>
            <person name="Arimoto A."/>
            <person name="Ishii H."/>
            <person name="Satoh N."/>
            <person name="Nishiyama T."/>
            <person name="Hasebe M."/>
            <person name="Maruyama T."/>
            <person name="Minagawa J."/>
            <person name="Obokata J."/>
            <person name="Shigenobu S."/>
        </authorList>
    </citation>
    <scope>NUCLEOTIDE SEQUENCE [LARGE SCALE GENOMIC DNA]</scope>
</reference>
<dbReference type="PRINTS" id="PR00205">
    <property type="entry name" value="CADHERIN"/>
</dbReference>
<feature type="domain" description="Cadherin" evidence="15">
    <location>
        <begin position="45"/>
        <end position="138"/>
    </location>
</feature>
<keyword evidence="3" id="KW-0812">Transmembrane</keyword>
<dbReference type="GO" id="GO:0008013">
    <property type="term" value="F:beta-catenin binding"/>
    <property type="evidence" value="ECO:0007669"/>
    <property type="project" value="TreeGrafter"/>
</dbReference>
<dbReference type="EMBL" id="BMAT01001959">
    <property type="protein sequence ID" value="GFR96077.1"/>
    <property type="molecule type" value="Genomic_DNA"/>
</dbReference>
<dbReference type="PROSITE" id="PS00232">
    <property type="entry name" value="CADHERIN_1"/>
    <property type="match status" value="2"/>
</dbReference>
<feature type="domain" description="Cadherin" evidence="15">
    <location>
        <begin position="352"/>
        <end position="462"/>
    </location>
</feature>
<evidence type="ECO:0000259" key="15">
    <source>
        <dbReference type="PROSITE" id="PS50268"/>
    </source>
</evidence>
<sequence>MLRHGQRRHGVATGPVVSWAVLLAACVLASCWRCSQAAVPTFDNINGATVLTVDETAATDTSLVTVAVSDPDTPITLSVNDTTVFDFDANVLKVKGALDYETQTSYSLTITATDNAAESNSVDIIINVVDKNDNDPALTLTTVDVTLDEEQTAGTAVAFVISGSDPDTNDGTTLTFSLTGADSTIFNIDPSDGDITLNTRVDIDPNTANKVYKPVVQVSDGTRSATATLTLTLTDINDNRPTCSPSIVYKTVVEETSAGSTVYTLTCSDNDSSFENNNQLTYFLNSTSFSVNGAGVVTVTSPVDYESSTSEQLLVVVADSATGGPLDTTATVEITISPTNDIDPVWGTFVPAPTANTYTQDENIAVGTSLFTMVATDADVDSGSTITYSIQSVTDGTNPVTGLFNVDSSSGEVTTLAKLDRDAGVSQYTLNLQATDGGSGTHIISQTVYLALNDVNDIAPVFQSTPLALVTIAETNAKTGSVITTVSASDGDVTAASFTYEVEAIVAGGSTTSDWAFDGTTAGQLEFATDLDLDTGDANYHILRLIVKDGGATELTGTTSLTVSISPDNEHTPTISSQPSGTVSIDENESVGTSVASVTGADSDTGDEGSLTYSITAGNTGSAFTIDASSGLISTQTVLDRETLDNYDLEITIADSGVSQKSVTTSVSISVTDANDHQPSCTSLFVVLTPPENTVTTST</sequence>
<dbReference type="GO" id="GO:0005912">
    <property type="term" value="C:adherens junction"/>
    <property type="evidence" value="ECO:0007669"/>
    <property type="project" value="TreeGrafter"/>
</dbReference>
<evidence type="ECO:0000313" key="17">
    <source>
        <dbReference type="Proteomes" id="UP000762676"/>
    </source>
</evidence>
<comment type="caution">
    <text evidence="16">The sequence shown here is derived from an EMBL/GenBank/DDBJ whole genome shotgun (WGS) entry which is preliminary data.</text>
</comment>
<gene>
    <name evidence="16" type="ORF">ElyMa_000959200</name>
</gene>